<dbReference type="Gene3D" id="2.60.40.2310">
    <property type="match status" value="1"/>
</dbReference>
<feature type="signal peptide" evidence="9">
    <location>
        <begin position="1"/>
        <end position="39"/>
    </location>
</feature>
<dbReference type="Pfam" id="PF05922">
    <property type="entry name" value="Inhibitor_I9"/>
    <property type="match status" value="1"/>
</dbReference>
<gene>
    <name evidence="14" type="ORF">CARUB_v10028308mg</name>
</gene>
<dbReference type="InterPro" id="IPR023828">
    <property type="entry name" value="Peptidase_S8_Ser-AS"/>
</dbReference>
<sequence>MRMTRRDANTTQYSHTMSFRSLSLLLLLLVTLLASPAFALKKSYIVYLGSHAHPTDQLSSAHLDGVAHSHRTFLSSFVGSHQNANEAIFYSYKKHINGFAAVLDENEAAEIAKHPDVVSVFLNKGRKLHTTHSWNFMLLEKNGVVHKSSLWNKAGYGEDTIIANLDTGVWPESKSFSDEGYGPVPARWKGKCHKDVPCNRKLIGARYFNKGYLAYTGLPSNASFETSRDYDGHGTHTLSTAAGNFVPGANVFGLGNGTASGGSPKARVAAYKVCWPPVNGAECFDADILAAIEAAIDDGVDVISASVGGDAGDYLNDGIAIGSFNAVKNGVTVVCSAGNSGPKPGTVSNVAPWIITVGASSMDREFQAFVKLNNGQSFKGTSLSKPLPEEKMYSLISAAEANVANANATDALLCKKGSLDPVKVKGKIVVCLRGDNARVEKGQQVAAAGGLGMILCNDKASGNEIISDAHVLPASQIDYKDGEAVFAYLNSTKDPKGYIKAPTSTLNTKPAPFMASFSSRGPNTVTPGILKPDITAPGVNVIAAFTEATSPTDLASDHRRTPFNTESGTSMSCPHIAGVVGLLKTLHPQWSPGAIRSAIMTTSRTRDNRRKPMVDESFKKANPFSYGSGHVQPNKAAHPGLVYDLTTGDYLDFLCAVGYNNTVVQLFAEDKQYMCRQGANLLDFNYPSITVPNLTDSITVTRKLKNVGTPATYIARLREPLGVSVSVEPKQLKFSKVGEVKMFQMTLRPKSAKSSRYVFGELTWTDSHHYVRSPIAVELAS</sequence>
<evidence type="ECO:0000256" key="7">
    <source>
        <dbReference type="PIRSR" id="PIRSR615500-1"/>
    </source>
</evidence>
<feature type="active site" description="Charge relay system" evidence="7 8">
    <location>
        <position position="233"/>
    </location>
</feature>
<evidence type="ECO:0000256" key="2">
    <source>
        <dbReference type="ARBA" id="ARBA00022670"/>
    </source>
</evidence>
<dbReference type="CDD" id="cd02120">
    <property type="entry name" value="PA_subtilisin_like"/>
    <property type="match status" value="1"/>
</dbReference>
<dbReference type="Gene3D" id="3.50.30.30">
    <property type="match status" value="1"/>
</dbReference>
<dbReference type="PANTHER" id="PTHR10795">
    <property type="entry name" value="PROPROTEIN CONVERTASE SUBTILISIN/KEXIN"/>
    <property type="match status" value="1"/>
</dbReference>
<feature type="chain" id="PRO_5004349402" description="Subtilisin-like protease" evidence="9">
    <location>
        <begin position="40"/>
        <end position="781"/>
    </location>
</feature>
<dbReference type="InterPro" id="IPR041469">
    <property type="entry name" value="Subtilisin-like_FN3"/>
</dbReference>
<evidence type="ECO:0000313" key="15">
    <source>
        <dbReference type="Proteomes" id="UP000029121"/>
    </source>
</evidence>
<dbReference type="SUPFAM" id="SSF52025">
    <property type="entry name" value="PA domain"/>
    <property type="match status" value="1"/>
</dbReference>
<dbReference type="KEGG" id="crb:17875204"/>
<dbReference type="MEROPS" id="S08.A26"/>
<accession>R0F129</accession>
<keyword evidence="15" id="KW-1185">Reference proteome</keyword>
<dbReference type="SUPFAM" id="SSF52743">
    <property type="entry name" value="Subtilisin-like"/>
    <property type="match status" value="1"/>
</dbReference>
<feature type="domain" description="Subtilisin-like protease fibronectin type-III" evidence="13">
    <location>
        <begin position="683"/>
        <end position="777"/>
    </location>
</feature>
<keyword evidence="4 8" id="KW-0378">Hydrolase</keyword>
<evidence type="ECO:0000313" key="14">
    <source>
        <dbReference type="EMBL" id="EOA14961.1"/>
    </source>
</evidence>
<dbReference type="InterPro" id="IPR003137">
    <property type="entry name" value="PA_domain"/>
</dbReference>
<dbReference type="CDD" id="cd04852">
    <property type="entry name" value="Peptidases_S8_3"/>
    <property type="match status" value="1"/>
</dbReference>
<evidence type="ECO:0000256" key="5">
    <source>
        <dbReference type="ARBA" id="ARBA00022825"/>
    </source>
</evidence>
<dbReference type="eggNOG" id="ENOG502RKXZ">
    <property type="taxonomic scope" value="Eukaryota"/>
</dbReference>
<dbReference type="Proteomes" id="UP000029121">
    <property type="component" value="Unassembled WGS sequence"/>
</dbReference>
<dbReference type="GO" id="GO:0006508">
    <property type="term" value="P:proteolysis"/>
    <property type="evidence" value="ECO:0007669"/>
    <property type="project" value="UniProtKB-KW"/>
</dbReference>
<dbReference type="OrthoDB" id="206201at2759"/>
<feature type="active site" description="Charge relay system" evidence="7 8">
    <location>
        <position position="166"/>
    </location>
</feature>
<dbReference type="InterPro" id="IPR037045">
    <property type="entry name" value="S8pro/Inhibitor_I9_sf"/>
</dbReference>
<keyword evidence="2 8" id="KW-0645">Protease</keyword>
<dbReference type="FunFam" id="3.50.30.30:FF:000005">
    <property type="entry name" value="subtilisin-like protease SBT1.5"/>
    <property type="match status" value="1"/>
</dbReference>
<evidence type="ECO:0008006" key="16">
    <source>
        <dbReference type="Google" id="ProtNLM"/>
    </source>
</evidence>
<evidence type="ECO:0000256" key="1">
    <source>
        <dbReference type="ARBA" id="ARBA00011073"/>
    </source>
</evidence>
<keyword evidence="6" id="KW-0325">Glycoprotein</keyword>
<keyword evidence="3 9" id="KW-0732">Signal</keyword>
<proteinExistence type="inferred from homology"/>
<organism evidence="14 15">
    <name type="scientific">Capsella rubella</name>
    <dbReference type="NCBI Taxonomy" id="81985"/>
    <lineage>
        <taxon>Eukaryota</taxon>
        <taxon>Viridiplantae</taxon>
        <taxon>Streptophyta</taxon>
        <taxon>Embryophyta</taxon>
        <taxon>Tracheophyta</taxon>
        <taxon>Spermatophyta</taxon>
        <taxon>Magnoliopsida</taxon>
        <taxon>eudicotyledons</taxon>
        <taxon>Gunneridae</taxon>
        <taxon>Pentapetalae</taxon>
        <taxon>rosids</taxon>
        <taxon>malvids</taxon>
        <taxon>Brassicales</taxon>
        <taxon>Brassicaceae</taxon>
        <taxon>Camelineae</taxon>
        <taxon>Capsella</taxon>
    </lineage>
</organism>
<dbReference type="PROSITE" id="PS00138">
    <property type="entry name" value="SUBTILASE_SER"/>
    <property type="match status" value="1"/>
</dbReference>
<feature type="domain" description="PA" evidence="11">
    <location>
        <begin position="410"/>
        <end position="484"/>
    </location>
</feature>
<evidence type="ECO:0000259" key="12">
    <source>
        <dbReference type="Pfam" id="PF05922"/>
    </source>
</evidence>
<evidence type="ECO:0000256" key="4">
    <source>
        <dbReference type="ARBA" id="ARBA00022801"/>
    </source>
</evidence>
<feature type="domain" description="Inhibitor I9" evidence="12">
    <location>
        <begin position="43"/>
        <end position="129"/>
    </location>
</feature>
<dbReference type="InterPro" id="IPR010259">
    <property type="entry name" value="S8pro/Inhibitor_I9"/>
</dbReference>
<dbReference type="FunFam" id="3.40.50.200:FF:000006">
    <property type="entry name" value="Subtilisin-like protease SBT1.5"/>
    <property type="match status" value="1"/>
</dbReference>
<dbReference type="STRING" id="81985.R0F129"/>
<comment type="similarity">
    <text evidence="1 8">Belongs to the peptidase S8 family.</text>
</comment>
<dbReference type="FunFam" id="3.30.70.80:FF:000002">
    <property type="entry name" value="Subtilisin-like protease SBT5.3"/>
    <property type="match status" value="1"/>
</dbReference>
<name>R0F129_9BRAS</name>
<dbReference type="InterPro" id="IPR034197">
    <property type="entry name" value="Peptidases_S8_3"/>
</dbReference>
<evidence type="ECO:0000259" key="11">
    <source>
        <dbReference type="Pfam" id="PF02225"/>
    </source>
</evidence>
<dbReference type="InterPro" id="IPR046450">
    <property type="entry name" value="PA_dom_sf"/>
</dbReference>
<evidence type="ECO:0000256" key="9">
    <source>
        <dbReference type="SAM" id="SignalP"/>
    </source>
</evidence>
<dbReference type="Gene3D" id="3.30.70.80">
    <property type="entry name" value="Peptidase S8 propeptide/proteinase inhibitor I9"/>
    <property type="match status" value="1"/>
</dbReference>
<dbReference type="GO" id="GO:0004252">
    <property type="term" value="F:serine-type endopeptidase activity"/>
    <property type="evidence" value="ECO:0007669"/>
    <property type="project" value="UniProtKB-UniRule"/>
</dbReference>
<feature type="active site" description="Charge relay system" evidence="7 8">
    <location>
        <position position="570"/>
    </location>
</feature>
<dbReference type="FunFam" id="2.60.40.2310:FF:000001">
    <property type="entry name" value="Subtilisin-like protease SBT1.5"/>
    <property type="match status" value="1"/>
</dbReference>
<evidence type="ECO:0000256" key="8">
    <source>
        <dbReference type="PROSITE-ProRule" id="PRU01240"/>
    </source>
</evidence>
<feature type="domain" description="Peptidase S8/S53" evidence="10">
    <location>
        <begin position="157"/>
        <end position="615"/>
    </location>
</feature>
<evidence type="ECO:0000256" key="6">
    <source>
        <dbReference type="ARBA" id="ARBA00023180"/>
    </source>
</evidence>
<keyword evidence="5 8" id="KW-0720">Serine protease</keyword>
<dbReference type="PROSITE" id="PS51892">
    <property type="entry name" value="SUBTILASE"/>
    <property type="match status" value="1"/>
</dbReference>
<dbReference type="Pfam" id="PF17766">
    <property type="entry name" value="fn3_6"/>
    <property type="match status" value="1"/>
</dbReference>
<dbReference type="Gene3D" id="3.40.50.200">
    <property type="entry name" value="Peptidase S8/S53 domain"/>
    <property type="match status" value="1"/>
</dbReference>
<dbReference type="InterPro" id="IPR036852">
    <property type="entry name" value="Peptidase_S8/S53_dom_sf"/>
</dbReference>
<dbReference type="Pfam" id="PF00082">
    <property type="entry name" value="Peptidase_S8"/>
    <property type="match status" value="1"/>
</dbReference>
<dbReference type="InterPro" id="IPR015500">
    <property type="entry name" value="Peptidase_S8_subtilisin-rel"/>
</dbReference>
<dbReference type="Pfam" id="PF02225">
    <property type="entry name" value="PA"/>
    <property type="match status" value="1"/>
</dbReference>
<dbReference type="PRINTS" id="PR00723">
    <property type="entry name" value="SUBTILISIN"/>
</dbReference>
<reference evidence="15" key="1">
    <citation type="journal article" date="2013" name="Nat. Genet.">
        <title>The Capsella rubella genome and the genomic consequences of rapid mating system evolution.</title>
        <authorList>
            <person name="Slotte T."/>
            <person name="Hazzouri K.M."/>
            <person name="Agren J.A."/>
            <person name="Koenig D."/>
            <person name="Maumus F."/>
            <person name="Guo Y.L."/>
            <person name="Steige K."/>
            <person name="Platts A.E."/>
            <person name="Escobar J.S."/>
            <person name="Newman L.K."/>
            <person name="Wang W."/>
            <person name="Mandakova T."/>
            <person name="Vello E."/>
            <person name="Smith L.M."/>
            <person name="Henz S.R."/>
            <person name="Steffen J."/>
            <person name="Takuno S."/>
            <person name="Brandvain Y."/>
            <person name="Coop G."/>
            <person name="Andolfatto P."/>
            <person name="Hu T.T."/>
            <person name="Blanchette M."/>
            <person name="Clark R.M."/>
            <person name="Quesneville H."/>
            <person name="Nordborg M."/>
            <person name="Gaut B.S."/>
            <person name="Lysak M.A."/>
            <person name="Jenkins J."/>
            <person name="Grimwood J."/>
            <person name="Chapman J."/>
            <person name="Prochnik S."/>
            <person name="Shu S."/>
            <person name="Rokhsar D."/>
            <person name="Schmutz J."/>
            <person name="Weigel D."/>
            <person name="Wright S.I."/>
        </authorList>
    </citation>
    <scope>NUCLEOTIDE SEQUENCE [LARGE SCALE GENOMIC DNA]</scope>
    <source>
        <strain evidence="15">cv. Monte Gargano</strain>
    </source>
</reference>
<protein>
    <recommendedName>
        <fullName evidence="16">Subtilisin-like protease</fullName>
    </recommendedName>
</protein>
<dbReference type="InterPro" id="IPR000209">
    <property type="entry name" value="Peptidase_S8/S53_dom"/>
</dbReference>
<evidence type="ECO:0000256" key="3">
    <source>
        <dbReference type="ARBA" id="ARBA00022729"/>
    </source>
</evidence>
<evidence type="ECO:0000259" key="13">
    <source>
        <dbReference type="Pfam" id="PF17766"/>
    </source>
</evidence>
<dbReference type="InterPro" id="IPR045051">
    <property type="entry name" value="SBT"/>
</dbReference>
<dbReference type="EMBL" id="KB870812">
    <property type="protein sequence ID" value="EOA14961.1"/>
    <property type="molecule type" value="Genomic_DNA"/>
</dbReference>
<dbReference type="AlphaFoldDB" id="R0F129"/>
<evidence type="ECO:0000259" key="10">
    <source>
        <dbReference type="Pfam" id="PF00082"/>
    </source>
</evidence>